<gene>
    <name evidence="1" type="ORF">FH972_026902</name>
</gene>
<dbReference type="AlphaFoldDB" id="A0A5N6L7V7"/>
<evidence type="ECO:0000313" key="2">
    <source>
        <dbReference type="Proteomes" id="UP000327013"/>
    </source>
</evidence>
<protein>
    <submittedName>
        <fullName evidence="1">Uncharacterized protein</fullName>
    </submittedName>
</protein>
<keyword evidence="2" id="KW-1185">Reference proteome</keyword>
<name>A0A5N6L7V7_9ROSI</name>
<dbReference type="OrthoDB" id="1730817at2759"/>
<evidence type="ECO:0000313" key="1">
    <source>
        <dbReference type="EMBL" id="KAB8994312.1"/>
    </source>
</evidence>
<reference evidence="1 2" key="1">
    <citation type="submission" date="2019-06" db="EMBL/GenBank/DDBJ databases">
        <title>A chromosomal-level reference genome of Carpinus fangiana (Coryloideae, Betulaceae).</title>
        <authorList>
            <person name="Yang X."/>
            <person name="Wang Z."/>
            <person name="Zhang L."/>
            <person name="Hao G."/>
            <person name="Liu J."/>
            <person name="Yang Y."/>
        </authorList>
    </citation>
    <scope>NUCLEOTIDE SEQUENCE [LARGE SCALE GENOMIC DNA]</scope>
    <source>
        <strain evidence="1">Cfa_2016G</strain>
        <tissue evidence="1">Leaf</tissue>
    </source>
</reference>
<sequence length="132" mass="14857">MAQAFSVPSVPYSCSQCPIHYISNLQKEDHTVHVLTLAGAASSRIRVSRVSIGSHLRRSDNPTRQRRLNAVDTHIVENAPTRTTVDIPVTCYQVAFHNLPLSTVIVHIPDRMSRNCNNNCTRKLHLELETPY</sequence>
<dbReference type="Proteomes" id="UP000327013">
    <property type="component" value="Unassembled WGS sequence"/>
</dbReference>
<dbReference type="EMBL" id="VIBQ01000139">
    <property type="protein sequence ID" value="KAB8994312.1"/>
    <property type="molecule type" value="Genomic_DNA"/>
</dbReference>
<comment type="caution">
    <text evidence="1">The sequence shown here is derived from an EMBL/GenBank/DDBJ whole genome shotgun (WGS) entry which is preliminary data.</text>
</comment>
<accession>A0A5N6L7V7</accession>
<organism evidence="1 2">
    <name type="scientific">Carpinus fangiana</name>
    <dbReference type="NCBI Taxonomy" id="176857"/>
    <lineage>
        <taxon>Eukaryota</taxon>
        <taxon>Viridiplantae</taxon>
        <taxon>Streptophyta</taxon>
        <taxon>Embryophyta</taxon>
        <taxon>Tracheophyta</taxon>
        <taxon>Spermatophyta</taxon>
        <taxon>Magnoliopsida</taxon>
        <taxon>eudicotyledons</taxon>
        <taxon>Gunneridae</taxon>
        <taxon>Pentapetalae</taxon>
        <taxon>rosids</taxon>
        <taxon>fabids</taxon>
        <taxon>Fagales</taxon>
        <taxon>Betulaceae</taxon>
        <taxon>Carpinus</taxon>
    </lineage>
</organism>
<proteinExistence type="predicted"/>